<accession>A0ABQ6HQX4</accession>
<keyword evidence="2" id="KW-1185">Reference proteome</keyword>
<dbReference type="EMBL" id="BSUJ01000001">
    <property type="protein sequence ID" value="GMA19864.1"/>
    <property type="molecule type" value="Genomic_DNA"/>
</dbReference>
<comment type="caution">
    <text evidence="1">The sequence shown here is derived from an EMBL/GenBank/DDBJ whole genome shotgun (WGS) entry which is preliminary data.</text>
</comment>
<evidence type="ECO:0000313" key="2">
    <source>
        <dbReference type="Proteomes" id="UP001157109"/>
    </source>
</evidence>
<organism evidence="1 2">
    <name type="scientific">Arsenicicoccus piscis</name>
    <dbReference type="NCBI Taxonomy" id="673954"/>
    <lineage>
        <taxon>Bacteria</taxon>
        <taxon>Bacillati</taxon>
        <taxon>Actinomycetota</taxon>
        <taxon>Actinomycetes</taxon>
        <taxon>Micrococcales</taxon>
        <taxon>Intrasporangiaceae</taxon>
        <taxon>Arsenicicoccus</taxon>
    </lineage>
</organism>
<dbReference type="SUPFAM" id="SSF88723">
    <property type="entry name" value="PIN domain-like"/>
    <property type="match status" value="1"/>
</dbReference>
<reference evidence="2" key="1">
    <citation type="journal article" date="2019" name="Int. J. Syst. Evol. Microbiol.">
        <title>The Global Catalogue of Microorganisms (GCM) 10K type strain sequencing project: providing services to taxonomists for standard genome sequencing and annotation.</title>
        <authorList>
            <consortium name="The Broad Institute Genomics Platform"/>
            <consortium name="The Broad Institute Genome Sequencing Center for Infectious Disease"/>
            <person name="Wu L."/>
            <person name="Ma J."/>
        </authorList>
    </citation>
    <scope>NUCLEOTIDE SEQUENCE [LARGE SCALE GENOMIC DNA]</scope>
    <source>
        <strain evidence="2">NBRC 105830</strain>
    </source>
</reference>
<dbReference type="Proteomes" id="UP001157109">
    <property type="component" value="Unassembled WGS sequence"/>
</dbReference>
<dbReference type="RefSeq" id="WP_241444644.1">
    <property type="nucleotide sequence ID" value="NZ_BSUJ01000001.1"/>
</dbReference>
<name>A0ABQ6HQX4_9MICO</name>
<sequence length="199" mass="22389">MSGFGVVRVFVDANVLYSRTLRDWLFLMALETSPPPYGVYWSEDVLAEVVHNLRKSYPDWDAAQTGRIRQLLMRSFEGGLVDDFVVDGSFTGSDAADAHVHAAATRCHASFLLTSNVRDFDPDSEGLPYEVITPDDFFVLVDDTVPTLVRAVTVSQMDYWAKRRPEARLPHYLRKAGCENFAERVRRHQARIGGLPPGL</sequence>
<proteinExistence type="predicted"/>
<evidence type="ECO:0000313" key="1">
    <source>
        <dbReference type="EMBL" id="GMA19864.1"/>
    </source>
</evidence>
<dbReference type="InterPro" id="IPR029060">
    <property type="entry name" value="PIN-like_dom_sf"/>
</dbReference>
<gene>
    <name evidence="1" type="ORF">GCM10025862_18850</name>
</gene>
<protein>
    <submittedName>
        <fullName evidence="1">PIN domain-containing protein</fullName>
    </submittedName>
</protein>